<dbReference type="GO" id="GO:0008519">
    <property type="term" value="F:ammonium channel activity"/>
    <property type="evidence" value="ECO:0007669"/>
    <property type="project" value="InterPro"/>
</dbReference>
<feature type="transmembrane region" description="Helical" evidence="8">
    <location>
        <begin position="184"/>
        <end position="206"/>
    </location>
</feature>
<keyword evidence="7 8" id="KW-0924">Ammonia transport</keyword>
<dbReference type="GO" id="GO:0005886">
    <property type="term" value="C:plasma membrane"/>
    <property type="evidence" value="ECO:0007669"/>
    <property type="project" value="UniProtKB-SubCell"/>
</dbReference>
<feature type="transmembrane region" description="Helical" evidence="8">
    <location>
        <begin position="350"/>
        <end position="377"/>
    </location>
</feature>
<feature type="transmembrane region" description="Helical" evidence="8">
    <location>
        <begin position="321"/>
        <end position="338"/>
    </location>
</feature>
<evidence type="ECO:0000256" key="1">
    <source>
        <dbReference type="ARBA" id="ARBA00004141"/>
    </source>
</evidence>
<keyword evidence="5 8" id="KW-1133">Transmembrane helix</keyword>
<dbReference type="PANTHER" id="PTHR11730:SF6">
    <property type="entry name" value="AMMONIUM TRANSPORTER"/>
    <property type="match status" value="1"/>
</dbReference>
<organism evidence="10 11">
    <name type="scientific">Acrobeloides nanus</name>
    <dbReference type="NCBI Taxonomy" id="290746"/>
    <lineage>
        <taxon>Eukaryota</taxon>
        <taxon>Metazoa</taxon>
        <taxon>Ecdysozoa</taxon>
        <taxon>Nematoda</taxon>
        <taxon>Chromadorea</taxon>
        <taxon>Rhabditida</taxon>
        <taxon>Tylenchina</taxon>
        <taxon>Cephalobomorpha</taxon>
        <taxon>Cephaloboidea</taxon>
        <taxon>Cephalobidae</taxon>
        <taxon>Acrobeloides</taxon>
    </lineage>
</organism>
<dbReference type="PROSITE" id="PS01219">
    <property type="entry name" value="AMMONIUM_TRANSP"/>
    <property type="match status" value="1"/>
</dbReference>
<evidence type="ECO:0000256" key="4">
    <source>
        <dbReference type="ARBA" id="ARBA00022692"/>
    </source>
</evidence>
<feature type="transmembrane region" description="Helical" evidence="8">
    <location>
        <begin position="227"/>
        <end position="245"/>
    </location>
</feature>
<evidence type="ECO:0000256" key="2">
    <source>
        <dbReference type="ARBA" id="ARBA00005887"/>
    </source>
</evidence>
<evidence type="ECO:0000313" key="10">
    <source>
        <dbReference type="Proteomes" id="UP000887540"/>
    </source>
</evidence>
<keyword evidence="3 8" id="KW-0813">Transport</keyword>
<evidence type="ECO:0000256" key="8">
    <source>
        <dbReference type="RuleBase" id="RU362002"/>
    </source>
</evidence>
<evidence type="ECO:0000256" key="3">
    <source>
        <dbReference type="ARBA" id="ARBA00022448"/>
    </source>
</evidence>
<dbReference type="Pfam" id="PF00909">
    <property type="entry name" value="Ammonium_transp"/>
    <property type="match status" value="1"/>
</dbReference>
<feature type="transmembrane region" description="Helical" evidence="8">
    <location>
        <begin position="293"/>
        <end position="315"/>
    </location>
</feature>
<dbReference type="AlphaFoldDB" id="A0A914D8J7"/>
<dbReference type="Gene3D" id="1.10.3430.10">
    <property type="entry name" value="Ammonium transporter AmtB like domains"/>
    <property type="match status" value="1"/>
</dbReference>
<evidence type="ECO:0000313" key="11">
    <source>
        <dbReference type="WBParaSite" id="ACRNAN_scaffold2109.g9129.t1"/>
    </source>
</evidence>
<dbReference type="WBParaSite" id="ACRNAN_scaffold2109.g9129.t1">
    <property type="protein sequence ID" value="ACRNAN_scaffold2109.g9129.t1"/>
    <property type="gene ID" value="ACRNAN_scaffold2109.g9129"/>
</dbReference>
<reference evidence="11" key="1">
    <citation type="submission" date="2022-11" db="UniProtKB">
        <authorList>
            <consortium name="WormBaseParasite"/>
        </authorList>
    </citation>
    <scope>IDENTIFICATION</scope>
</reference>
<dbReference type="PANTHER" id="PTHR11730">
    <property type="entry name" value="AMMONIUM TRANSPORTER"/>
    <property type="match status" value="1"/>
</dbReference>
<evidence type="ECO:0000256" key="6">
    <source>
        <dbReference type="ARBA" id="ARBA00023136"/>
    </source>
</evidence>
<name>A0A914D8J7_9BILA</name>
<keyword evidence="6 8" id="KW-0472">Membrane</keyword>
<dbReference type="InterPro" id="IPR018047">
    <property type="entry name" value="Ammonium_transpt_CS"/>
</dbReference>
<comment type="subcellular location">
    <subcellularLocation>
        <location evidence="8">Cell membrane</location>
        <topology evidence="8">Multi-pass membrane protein</topology>
    </subcellularLocation>
    <subcellularLocation>
        <location evidence="1">Membrane</location>
        <topology evidence="1">Multi-pass membrane protein</topology>
    </subcellularLocation>
</comment>
<dbReference type="InterPro" id="IPR024041">
    <property type="entry name" value="NH4_transpt_AmtB-like_dom"/>
</dbReference>
<dbReference type="InterPro" id="IPR001905">
    <property type="entry name" value="Ammonium_transpt"/>
</dbReference>
<dbReference type="NCBIfam" id="TIGR00836">
    <property type="entry name" value="amt"/>
    <property type="match status" value="1"/>
</dbReference>
<feature type="transmembrane region" description="Helical" evidence="8">
    <location>
        <begin position="265"/>
        <end position="286"/>
    </location>
</feature>
<dbReference type="SUPFAM" id="SSF111352">
    <property type="entry name" value="Ammonium transporter"/>
    <property type="match status" value="1"/>
</dbReference>
<feature type="transmembrane region" description="Helical" evidence="8">
    <location>
        <begin position="143"/>
        <end position="164"/>
    </location>
</feature>
<comment type="similarity">
    <text evidence="2 8">Belongs to the ammonia transporter channel (TC 1.A.11.2) family.</text>
</comment>
<dbReference type="FunFam" id="1.10.3430.10:FF:000010">
    <property type="entry name" value="Ammonium transporter"/>
    <property type="match status" value="1"/>
</dbReference>
<evidence type="ECO:0000256" key="5">
    <source>
        <dbReference type="ARBA" id="ARBA00022989"/>
    </source>
</evidence>
<feature type="domain" description="Ammonium transporter AmtB-like" evidence="9">
    <location>
        <begin position="36"/>
        <end position="441"/>
    </location>
</feature>
<accession>A0A914D8J7</accession>
<dbReference type="GO" id="GO:0097272">
    <property type="term" value="P:ammonium homeostasis"/>
    <property type="evidence" value="ECO:0007669"/>
    <property type="project" value="TreeGrafter"/>
</dbReference>
<dbReference type="InterPro" id="IPR029020">
    <property type="entry name" value="Ammonium/urea_transptr"/>
</dbReference>
<feature type="transmembrane region" description="Helical" evidence="8">
    <location>
        <begin position="69"/>
        <end position="91"/>
    </location>
</feature>
<keyword evidence="10" id="KW-1185">Reference proteome</keyword>
<evidence type="ECO:0000259" key="9">
    <source>
        <dbReference type="Pfam" id="PF00909"/>
    </source>
</evidence>
<proteinExistence type="inferred from homology"/>
<protein>
    <recommendedName>
        <fullName evidence="8">Ammonium transporter</fullName>
    </recommendedName>
</protein>
<sequence>MNFSNADFALLQSNFIELRKEFDGYKQSVQENNDSFFKCSMAIVIFFMQCGFAFLEAGCIRAKNVTNLLLNNVLESLIAGIGYWAIGWAFAYGPNYGPSAPFIGGSQFFLIGSENYSTFFFQYVFAATASTIITGAVAERIEFFAFCCYSFVISSIIYPVLTHWGWSDVGWMKVGIQNGGIHDFAGSGMVHLCGGSIAFIAAWIIGPRVGRFPKNGEGVPNPINGHSVPLTALGGFILMFGFLAFNGGSTAEISTPGTGQITAKAMVNTILSGAFATFSYLLLYYLRKRKWSCLYGINAALAGMVAACAGCNISQPWGTTVIGIGAGLLYMAFSSLALKLKIDDPLDAFAVHFGGGLWGLIAVCLIGEKGIFYAIFYHDVLFTQALAQLGWNLLCALVIICWSVAATFPMFFLLKVFKLLRISPEVEVKGMDVHINGEPAYPSDTYGDGYGLESNKIFVKPQENGHCNGSIHQSSSSIRPIYTTENAVRQTLFLPITAFGENQTIINGISEDVRYRRHHSITCPS</sequence>
<dbReference type="Proteomes" id="UP000887540">
    <property type="component" value="Unplaced"/>
</dbReference>
<feature type="transmembrane region" description="Helical" evidence="8">
    <location>
        <begin position="389"/>
        <end position="414"/>
    </location>
</feature>
<evidence type="ECO:0000256" key="7">
    <source>
        <dbReference type="ARBA" id="ARBA00023177"/>
    </source>
</evidence>
<feature type="transmembrane region" description="Helical" evidence="8">
    <location>
        <begin position="119"/>
        <end position="138"/>
    </location>
</feature>
<feature type="transmembrane region" description="Helical" evidence="8">
    <location>
        <begin position="35"/>
        <end position="57"/>
    </location>
</feature>
<keyword evidence="4 8" id="KW-0812">Transmembrane</keyword>